<organism evidence="1 2">
    <name type="scientific">Kyrpidia tusciae (strain DSM 2912 / NBRC 15312 / T2)</name>
    <name type="common">Bacillus tusciae</name>
    <dbReference type="NCBI Taxonomy" id="562970"/>
    <lineage>
        <taxon>Bacteria</taxon>
        <taxon>Bacillati</taxon>
        <taxon>Bacillota</taxon>
        <taxon>Bacilli</taxon>
        <taxon>Bacillales</taxon>
        <taxon>Alicyclobacillaceae</taxon>
        <taxon>Kyrpidia</taxon>
    </lineage>
</organism>
<dbReference type="Proteomes" id="UP000002368">
    <property type="component" value="Chromosome"/>
</dbReference>
<evidence type="ECO:0000313" key="1">
    <source>
        <dbReference type="EMBL" id="ADG07699.1"/>
    </source>
</evidence>
<proteinExistence type="predicted"/>
<dbReference type="HOGENOM" id="CLU_046979_3_0_9"/>
<dbReference type="AlphaFoldDB" id="D5WWD4"/>
<reference evidence="1 2" key="1">
    <citation type="journal article" date="2011" name="Stand. Genomic Sci.">
        <title>Complete genome sequence of the thermophilic, hydrogen-oxidizing Bacillus tusciae type strain (T2) and reclassification in the new genus, Kyrpidia gen. nov. as Kyrpidia tusciae comb. nov. and emendation of the family Alicyclobacillaceae da Costa and Rainey, 2010.</title>
        <authorList>
            <person name="Klenk H.P."/>
            <person name="Lapidus A."/>
            <person name="Chertkov O."/>
            <person name="Copeland A."/>
            <person name="Del Rio T.G."/>
            <person name="Nolan M."/>
            <person name="Lucas S."/>
            <person name="Chen F."/>
            <person name="Tice H."/>
            <person name="Cheng J.F."/>
            <person name="Han C."/>
            <person name="Bruce D."/>
            <person name="Goodwin L."/>
            <person name="Pitluck S."/>
            <person name="Pati A."/>
            <person name="Ivanova N."/>
            <person name="Mavromatis K."/>
            <person name="Daum C."/>
            <person name="Chen A."/>
            <person name="Palaniappan K."/>
            <person name="Chang Y.J."/>
            <person name="Land M."/>
            <person name="Hauser L."/>
            <person name="Jeffries C.D."/>
            <person name="Detter J.C."/>
            <person name="Rohde M."/>
            <person name="Abt B."/>
            <person name="Pukall R."/>
            <person name="Goker M."/>
            <person name="Bristow J."/>
            <person name="Markowitz V."/>
            <person name="Hugenholtz P."/>
            <person name="Eisen J.A."/>
        </authorList>
    </citation>
    <scope>NUCLEOTIDE SEQUENCE [LARGE SCALE GENOMIC DNA]</scope>
    <source>
        <strain evidence="1 2">DSM 2912</strain>
    </source>
</reference>
<dbReference type="KEGG" id="bts:Btus_3081"/>
<keyword evidence="2" id="KW-1185">Reference proteome</keyword>
<dbReference type="InterPro" id="IPR036390">
    <property type="entry name" value="WH_DNA-bd_sf"/>
</dbReference>
<name>D5WWD4_KYRT2</name>
<evidence type="ECO:0000313" key="2">
    <source>
        <dbReference type="Proteomes" id="UP000002368"/>
    </source>
</evidence>
<sequence>MKIRLGLIGADDSVAQIQTVARDYPEIELRPLVYWREPEVIDILSQHISDMDMWLFSGQVPYSIAKKWGRLNVPIFYVPHTGSSLYGLLLYLVHEQGLRLSEMSFDTFHSTEMKRLLEDIGIYTDIHLYHYPDEIEAGELAQFHADLWRNGVTKVAVTCLRSAQIELQRLGVHAYHVLPARTAISSTFESILKTHQLLHYRSSQVAVLLLDTGELQGEAGYSRAGTESHLKRWAQRLAGTLQETSSGEFAIWTTRRHVEDITNGFHTVPALPGVDLPPYHSLCSGVGLGQTVAQAQEHARLALQYARKYGTGNWCCVLDDKHVIGPLGKQNQLTYSYTDEQLRGASQKVSLSTTTLSKLQAILRNIGKNEITSRELAEHMGILPRSARRILLELEQAGFANVVGEEAPHLRGRPRKIYYIHFGNQ</sequence>
<dbReference type="SUPFAM" id="SSF46785">
    <property type="entry name" value="Winged helix' DNA-binding domain"/>
    <property type="match status" value="1"/>
</dbReference>
<dbReference type="OrthoDB" id="4986073at2"/>
<dbReference type="eggNOG" id="COG4565">
    <property type="taxonomic scope" value="Bacteria"/>
</dbReference>
<gene>
    <name evidence="1" type="ordered locus">Btus_3081</name>
</gene>
<dbReference type="STRING" id="562970.Btus_3081"/>
<protein>
    <submittedName>
        <fullName evidence="1">Transcriptional regulator</fullName>
    </submittedName>
</protein>
<accession>D5WWD4</accession>
<dbReference type="RefSeq" id="WP_013076978.1">
    <property type="nucleotide sequence ID" value="NC_014098.1"/>
</dbReference>
<dbReference type="EMBL" id="CP002017">
    <property type="protein sequence ID" value="ADG07699.1"/>
    <property type="molecule type" value="Genomic_DNA"/>
</dbReference>